<keyword evidence="1" id="KW-0472">Membrane</keyword>
<keyword evidence="3" id="KW-1185">Reference proteome</keyword>
<accession>A0A3Q9IAR2</accession>
<evidence type="ECO:0000256" key="1">
    <source>
        <dbReference type="SAM" id="Phobius"/>
    </source>
</evidence>
<evidence type="ECO:0000313" key="3">
    <source>
        <dbReference type="Proteomes" id="UP000270678"/>
    </source>
</evidence>
<organism evidence="2 3">
    <name type="scientific">Paenibacillus lutimineralis</name>
    <dbReference type="NCBI Taxonomy" id="2707005"/>
    <lineage>
        <taxon>Bacteria</taxon>
        <taxon>Bacillati</taxon>
        <taxon>Bacillota</taxon>
        <taxon>Bacilli</taxon>
        <taxon>Bacillales</taxon>
        <taxon>Paenibacillaceae</taxon>
        <taxon>Paenibacillus</taxon>
    </lineage>
</organism>
<keyword evidence="1" id="KW-0812">Transmembrane</keyword>
<gene>
    <name evidence="2" type="ORF">EI981_20205</name>
</gene>
<keyword evidence="1" id="KW-1133">Transmembrane helix</keyword>
<feature type="transmembrane region" description="Helical" evidence="1">
    <location>
        <begin position="110"/>
        <end position="129"/>
    </location>
</feature>
<dbReference type="RefSeq" id="WP_127001254.1">
    <property type="nucleotide sequence ID" value="NZ_CP034346.1"/>
</dbReference>
<dbReference type="Proteomes" id="UP000270678">
    <property type="component" value="Chromosome"/>
</dbReference>
<feature type="transmembrane region" description="Helical" evidence="1">
    <location>
        <begin position="141"/>
        <end position="160"/>
    </location>
</feature>
<evidence type="ECO:0000313" key="2">
    <source>
        <dbReference type="EMBL" id="AZS16547.1"/>
    </source>
</evidence>
<dbReference type="Pfam" id="PF13787">
    <property type="entry name" value="HXXEE"/>
    <property type="match status" value="1"/>
</dbReference>
<dbReference type="EMBL" id="CP034346">
    <property type="protein sequence ID" value="AZS16547.1"/>
    <property type="molecule type" value="Genomic_DNA"/>
</dbReference>
<protein>
    <submittedName>
        <fullName evidence="2">HXXEE domain-containing protein</fullName>
    </submittedName>
</protein>
<dbReference type="KEGG" id="plut:EI981_20205"/>
<sequence length="170" mass="19690">MTIQTLVWLFIVVFLLHDLEEIIYVESWIKRNRNHVIGKVPSKISKRLDKMFNITSGQFAVAVLLEFIIFIPFVFIAAEQGMFFIFLSFNTLFFLHVFTHVGQSLYLKMYTPGVVSAVLLVLPYTIYLFDTLITDNLVTWTEILLSVPVGLFIIPIVLLGHELGRKMVRY</sequence>
<name>A0A3Q9IAR2_9BACL</name>
<dbReference type="OrthoDB" id="5195477at2"/>
<dbReference type="AlphaFoldDB" id="A0A3Q9IAR2"/>
<feature type="transmembrane region" description="Helical" evidence="1">
    <location>
        <begin position="81"/>
        <end position="98"/>
    </location>
</feature>
<reference evidence="3" key="1">
    <citation type="submission" date="2018-12" db="EMBL/GenBank/DDBJ databases">
        <title>Complete genome sequence of Paenibacillus sp. MBLB1234.</title>
        <authorList>
            <person name="Nam Y.-D."/>
            <person name="Kang J."/>
            <person name="Chung W.-H."/>
            <person name="Park Y.S."/>
        </authorList>
    </citation>
    <scope>NUCLEOTIDE SEQUENCE [LARGE SCALE GENOMIC DNA]</scope>
    <source>
        <strain evidence="3">MBLB1234</strain>
    </source>
</reference>
<proteinExistence type="predicted"/>
<feature type="transmembrane region" description="Helical" evidence="1">
    <location>
        <begin position="52"/>
        <end position="75"/>
    </location>
</feature>
<dbReference type="InterPro" id="IPR025671">
    <property type="entry name" value="HXXEE"/>
</dbReference>